<feature type="non-terminal residue" evidence="1">
    <location>
        <position position="1"/>
    </location>
</feature>
<accession>A0A820W378</accession>
<name>A0A820W378_9BILA</name>
<dbReference type="Proteomes" id="UP000663873">
    <property type="component" value="Unassembled WGS sequence"/>
</dbReference>
<evidence type="ECO:0000313" key="2">
    <source>
        <dbReference type="Proteomes" id="UP000663873"/>
    </source>
</evidence>
<evidence type="ECO:0000313" key="1">
    <source>
        <dbReference type="EMBL" id="CAF4510439.1"/>
    </source>
</evidence>
<feature type="non-terminal residue" evidence="1">
    <location>
        <position position="105"/>
    </location>
</feature>
<comment type="caution">
    <text evidence="1">The sequence shown here is derived from an EMBL/GenBank/DDBJ whole genome shotgun (WGS) entry which is preliminary data.</text>
</comment>
<proteinExistence type="predicted"/>
<gene>
    <name evidence="1" type="ORF">UJA718_LOCUS26955</name>
</gene>
<dbReference type="EMBL" id="CAJOBP010007247">
    <property type="protein sequence ID" value="CAF4510439.1"/>
    <property type="molecule type" value="Genomic_DNA"/>
</dbReference>
<keyword evidence="2" id="KW-1185">Reference proteome</keyword>
<sequence length="105" mass="12356">MFITDSIMLATKEAVPTPTPTSKIYALSEASKRLITLKHQAYRRWKRTGDNTGKPFFDNTVCCFVYPGRALRRPYTVKYGPYTTVNRRIWPYYMAPYYDRKSPCR</sequence>
<dbReference type="AlphaFoldDB" id="A0A820W378"/>
<protein>
    <submittedName>
        <fullName evidence="1">Uncharacterized protein</fullName>
    </submittedName>
</protein>
<reference evidence="1" key="1">
    <citation type="submission" date="2021-02" db="EMBL/GenBank/DDBJ databases">
        <authorList>
            <person name="Nowell W R."/>
        </authorList>
    </citation>
    <scope>NUCLEOTIDE SEQUENCE</scope>
</reference>
<organism evidence="1 2">
    <name type="scientific">Rotaria socialis</name>
    <dbReference type="NCBI Taxonomy" id="392032"/>
    <lineage>
        <taxon>Eukaryota</taxon>
        <taxon>Metazoa</taxon>
        <taxon>Spiralia</taxon>
        <taxon>Gnathifera</taxon>
        <taxon>Rotifera</taxon>
        <taxon>Eurotatoria</taxon>
        <taxon>Bdelloidea</taxon>
        <taxon>Philodinida</taxon>
        <taxon>Philodinidae</taxon>
        <taxon>Rotaria</taxon>
    </lineage>
</organism>